<dbReference type="Gramene" id="OPUNC07G17810.1">
    <property type="protein sequence ID" value="OPUNC07G17810.1"/>
    <property type="gene ID" value="OPUNC07G17810"/>
</dbReference>
<proteinExistence type="predicted"/>
<protein>
    <submittedName>
        <fullName evidence="1">Uncharacterized protein</fullName>
    </submittedName>
</protein>
<dbReference type="PANTHER" id="PTHR31210">
    <property type="entry name" value="OS06G0731900 PROTEIN"/>
    <property type="match status" value="1"/>
</dbReference>
<evidence type="ECO:0000313" key="1">
    <source>
        <dbReference type="EnsemblPlants" id="OPUNC07G17810.1"/>
    </source>
</evidence>
<accession>A0A0E0LMA3</accession>
<dbReference type="PANTHER" id="PTHR31210:SF47">
    <property type="entry name" value="OS07G0564800 PROTEIN"/>
    <property type="match status" value="1"/>
</dbReference>
<dbReference type="EnsemblPlants" id="OPUNC07G17810.1">
    <property type="protein sequence ID" value="OPUNC07G17810.1"/>
    <property type="gene ID" value="OPUNC07G17810"/>
</dbReference>
<keyword evidence="2" id="KW-1185">Reference proteome</keyword>
<dbReference type="InterPro" id="IPR007877">
    <property type="entry name" value="DUF707"/>
</dbReference>
<sequence length="144" mass="17175">MASYQHKQTKLEAKSRPFDTITDSSQKDRCLIAIPVGIDQKRSVDAIMKKNDLIHGWGIDYKFGYCAQRAHGKNSDPLHQKTAQVQQQMRVKTGRLDMRTKVRRYSRSELRDFQKRWERATRDDRAWVDPFARPRRKRKRTDRQ</sequence>
<dbReference type="eggNOG" id="ENOG502QQAA">
    <property type="taxonomic scope" value="Eukaryota"/>
</dbReference>
<dbReference type="Pfam" id="PF05212">
    <property type="entry name" value="DUF707"/>
    <property type="match status" value="1"/>
</dbReference>
<reference evidence="1" key="1">
    <citation type="submission" date="2015-04" db="UniProtKB">
        <authorList>
            <consortium name="EnsemblPlants"/>
        </authorList>
    </citation>
    <scope>IDENTIFICATION</scope>
</reference>
<dbReference type="Proteomes" id="UP000026962">
    <property type="component" value="Chromosome 7"/>
</dbReference>
<dbReference type="STRING" id="4537.A0A0E0LMA3"/>
<dbReference type="AlphaFoldDB" id="A0A0E0LMA3"/>
<dbReference type="HOGENOM" id="CLU_1799597_0_0_1"/>
<organism evidence="1">
    <name type="scientific">Oryza punctata</name>
    <name type="common">Red rice</name>
    <dbReference type="NCBI Taxonomy" id="4537"/>
    <lineage>
        <taxon>Eukaryota</taxon>
        <taxon>Viridiplantae</taxon>
        <taxon>Streptophyta</taxon>
        <taxon>Embryophyta</taxon>
        <taxon>Tracheophyta</taxon>
        <taxon>Spermatophyta</taxon>
        <taxon>Magnoliopsida</taxon>
        <taxon>Liliopsida</taxon>
        <taxon>Poales</taxon>
        <taxon>Poaceae</taxon>
        <taxon>BOP clade</taxon>
        <taxon>Oryzoideae</taxon>
        <taxon>Oryzeae</taxon>
        <taxon>Oryzinae</taxon>
        <taxon>Oryza</taxon>
    </lineage>
</organism>
<evidence type="ECO:0000313" key="2">
    <source>
        <dbReference type="Proteomes" id="UP000026962"/>
    </source>
</evidence>
<name>A0A0E0LMA3_ORYPU</name>
<reference evidence="1" key="2">
    <citation type="submission" date="2018-05" db="EMBL/GenBank/DDBJ databases">
        <title>OpunRS2 (Oryza punctata Reference Sequence Version 2).</title>
        <authorList>
            <person name="Zhang J."/>
            <person name="Kudrna D."/>
            <person name="Lee S."/>
            <person name="Talag J."/>
            <person name="Welchert J."/>
            <person name="Wing R.A."/>
        </authorList>
    </citation>
    <scope>NUCLEOTIDE SEQUENCE [LARGE SCALE GENOMIC DNA]</scope>
</reference>